<protein>
    <submittedName>
        <fullName evidence="1">Class I peroxidase protein</fullName>
        <ecNumber evidence="1">1.11.1.11</ecNumber>
    </submittedName>
</protein>
<name>A0ACB7WF28_DIOAL</name>
<keyword evidence="1" id="KW-0575">Peroxidase</keyword>
<proteinExistence type="predicted"/>
<evidence type="ECO:0000313" key="1">
    <source>
        <dbReference type="EMBL" id="KAH7686681.1"/>
    </source>
</evidence>
<evidence type="ECO:0000313" key="2">
    <source>
        <dbReference type="Proteomes" id="UP000827976"/>
    </source>
</evidence>
<accession>A0ACB7WF28</accession>
<dbReference type="Proteomes" id="UP000827976">
    <property type="component" value="Chromosome 4"/>
</dbReference>
<keyword evidence="2" id="KW-1185">Reference proteome</keyword>
<comment type="caution">
    <text evidence="1">The sequence shown here is derived from an EMBL/GenBank/DDBJ whole genome shotgun (WGS) entry which is preliminary data.</text>
</comment>
<sequence length="194" mass="21205">MPKEGSYVYVGIAFYTISTTTGTSILDKAKREIDDIQHVSWADLISVAGAEAVSLCGGPAIPIKLGRFDTREPDPQGRLPEETLDASDLKRCFLRKGFSTQELVALSGAHTLGSKGFGNPNVFDNSYFKILIEKPWASSDGMSSMIGLPSDRALVEDDECGFQFMQMMKQGSSMTLKMHMLNLLIQVLPGGIYE</sequence>
<keyword evidence="1" id="KW-0560">Oxidoreductase</keyword>
<reference evidence="2" key="1">
    <citation type="journal article" date="2022" name="Nat. Commun.">
        <title>Chromosome evolution and the genetic basis of agronomically important traits in greater yam.</title>
        <authorList>
            <person name="Bredeson J.V."/>
            <person name="Lyons J.B."/>
            <person name="Oniyinde I.O."/>
            <person name="Okereke N.R."/>
            <person name="Kolade O."/>
            <person name="Nnabue I."/>
            <person name="Nwadili C.O."/>
            <person name="Hribova E."/>
            <person name="Parker M."/>
            <person name="Nwogha J."/>
            <person name="Shu S."/>
            <person name="Carlson J."/>
            <person name="Kariba R."/>
            <person name="Muthemba S."/>
            <person name="Knop K."/>
            <person name="Barton G.J."/>
            <person name="Sherwood A.V."/>
            <person name="Lopez-Montes A."/>
            <person name="Asiedu R."/>
            <person name="Jamnadass R."/>
            <person name="Muchugi A."/>
            <person name="Goodstein D."/>
            <person name="Egesi C.N."/>
            <person name="Featherston J."/>
            <person name="Asfaw A."/>
            <person name="Simpson G.G."/>
            <person name="Dolezel J."/>
            <person name="Hendre P.S."/>
            <person name="Van Deynze A."/>
            <person name="Kumar P.L."/>
            <person name="Obidiegwu J.E."/>
            <person name="Bhattacharjee R."/>
            <person name="Rokhsar D.S."/>
        </authorList>
    </citation>
    <scope>NUCLEOTIDE SEQUENCE [LARGE SCALE GENOMIC DNA]</scope>
    <source>
        <strain evidence="2">cv. TDa95/00328</strain>
    </source>
</reference>
<dbReference type="EC" id="1.11.1.11" evidence="1"/>
<organism evidence="1 2">
    <name type="scientific">Dioscorea alata</name>
    <name type="common">Purple yam</name>
    <dbReference type="NCBI Taxonomy" id="55571"/>
    <lineage>
        <taxon>Eukaryota</taxon>
        <taxon>Viridiplantae</taxon>
        <taxon>Streptophyta</taxon>
        <taxon>Embryophyta</taxon>
        <taxon>Tracheophyta</taxon>
        <taxon>Spermatophyta</taxon>
        <taxon>Magnoliopsida</taxon>
        <taxon>Liliopsida</taxon>
        <taxon>Dioscoreales</taxon>
        <taxon>Dioscoreaceae</taxon>
        <taxon>Dioscorea</taxon>
    </lineage>
</organism>
<dbReference type="EMBL" id="CM037014">
    <property type="protein sequence ID" value="KAH7686681.1"/>
    <property type="molecule type" value="Genomic_DNA"/>
</dbReference>
<gene>
    <name evidence="1" type="ORF">IHE45_04G120600</name>
</gene>